<accession>A0A8J3D6J8</accession>
<reference evidence="7 8" key="1">
    <citation type="journal article" date="2014" name="Int. J. Syst. Evol. Microbiol.">
        <title>Complete genome sequence of Corynebacterium casei LMG S-19264T (=DSM 44701T), isolated from a smear-ripened cheese.</title>
        <authorList>
            <consortium name="US DOE Joint Genome Institute (JGI-PGF)"/>
            <person name="Walter F."/>
            <person name="Albersmeier A."/>
            <person name="Kalinowski J."/>
            <person name="Ruckert C."/>
        </authorList>
    </citation>
    <scope>NUCLEOTIDE SEQUENCE [LARGE SCALE GENOMIC DNA]</scope>
    <source>
        <strain evidence="7 8">KCTC 12866</strain>
    </source>
</reference>
<dbReference type="InterPro" id="IPR022655">
    <property type="entry name" value="DUF1553"/>
</dbReference>
<evidence type="ECO:0000313" key="8">
    <source>
        <dbReference type="Proteomes" id="UP000598271"/>
    </source>
</evidence>
<dbReference type="Pfam" id="PF07587">
    <property type="entry name" value="PSD1"/>
    <property type="match status" value="1"/>
</dbReference>
<keyword evidence="3 4" id="KW-0408">Iron</keyword>
<dbReference type="PROSITE" id="PS51007">
    <property type="entry name" value="CYTC"/>
    <property type="match status" value="1"/>
</dbReference>
<gene>
    <name evidence="7" type="ORF">GCM10007390_12750</name>
</gene>
<dbReference type="SUPFAM" id="SSF46626">
    <property type="entry name" value="Cytochrome c"/>
    <property type="match status" value="1"/>
</dbReference>
<evidence type="ECO:0000313" key="7">
    <source>
        <dbReference type="EMBL" id="GHB60474.1"/>
    </source>
</evidence>
<sequence length="786" mass="88428">MQEAIQNFWLWQFLGRLHPLIVHFPVGLLCVALLLEILDWRSHNKNFRAGTAALVWIGTVSSVVAVAFGLLLANVEDYSGEAVEFHQWAGIATMSLSLLTLWLLRSGRMGAFHSMLILTVVGVSVAGHYGAMLTHGDDYLTSVLPHTNEARETDFDATQFSFASNDGQPLSETQVAELNLEVRSILAHNCYSCHGATKSKGELRLDKREFIDKGGENGIVLVARQPEKSEMIRRIKLPTGHDDAMPTKGKRLTEKEVAVLEFWIKQGAPWPSGEEKSIFRVAPLEPRNPDLPPAVAGLSNPVDRFVNVYFKQNKVAWQESVSDRVYIRRVFLDVIGLLPPPQKVVAFMADSRPDKRETLVRELLNRNEDYAQHWLTFWNDALRNDYSGTGYITGGRSDITKWLYNSLKSNKPYNWFVRELVSPTKESAGFVKGIKWRGTINSSQRVEMQAAQNVAQVFLGLNLKCASCHDSFVSDWKLADAYAFANIFSDTLLEINRCDQPTGKMAGRAILFKDLGEISVDAPTEERLRELADFLVQPKDGRLYRTLVNRIWAQLMGRGIVEPVDVMDNLPWSQDLLDWLAYDFVQNGYDIKKLMFTILTSKTYQMPSVGVKEPDILTSPNYVFNGMVRRRLTAEQFADAVSVAFNPVYPDSAVEFKRLPETIAQEIPFPRAALVKNDPFLTALGRPNRETVSTGRSSQANLLQALELTNGEKFNSSIEQGAERWKAKYPQSDALIKALYRRALGRNPVSKELAVAEKMLGKTPSVEGIEDLAWAIVLHPEFQLIF</sequence>
<feature type="transmembrane region" description="Helical" evidence="5">
    <location>
        <begin position="20"/>
        <end position="38"/>
    </location>
</feature>
<evidence type="ECO:0000256" key="5">
    <source>
        <dbReference type="SAM" id="Phobius"/>
    </source>
</evidence>
<keyword evidence="1 4" id="KW-0349">Heme</keyword>
<dbReference type="InterPro" id="IPR009056">
    <property type="entry name" value="Cyt_c-like_dom"/>
</dbReference>
<dbReference type="Proteomes" id="UP000598271">
    <property type="component" value="Unassembled WGS sequence"/>
</dbReference>
<evidence type="ECO:0000256" key="1">
    <source>
        <dbReference type="ARBA" id="ARBA00022617"/>
    </source>
</evidence>
<dbReference type="Pfam" id="PF09990">
    <property type="entry name" value="DUF2231"/>
    <property type="match status" value="1"/>
</dbReference>
<protein>
    <recommendedName>
        <fullName evidence="6">Cytochrome c domain-containing protein</fullName>
    </recommendedName>
</protein>
<dbReference type="PANTHER" id="PTHR35889">
    <property type="entry name" value="CYCLOINULO-OLIGOSACCHARIDE FRUCTANOTRANSFERASE-RELATED"/>
    <property type="match status" value="1"/>
</dbReference>
<dbReference type="AlphaFoldDB" id="A0A8J3D6J8"/>
<evidence type="ECO:0000259" key="6">
    <source>
        <dbReference type="PROSITE" id="PS51007"/>
    </source>
</evidence>
<evidence type="ECO:0000256" key="4">
    <source>
        <dbReference type="PROSITE-ProRule" id="PRU00433"/>
    </source>
</evidence>
<dbReference type="InterPro" id="IPR036909">
    <property type="entry name" value="Cyt_c-like_dom_sf"/>
</dbReference>
<organism evidence="7 8">
    <name type="scientific">Persicitalea jodogahamensis</name>
    <dbReference type="NCBI Taxonomy" id="402147"/>
    <lineage>
        <taxon>Bacteria</taxon>
        <taxon>Pseudomonadati</taxon>
        <taxon>Bacteroidota</taxon>
        <taxon>Cytophagia</taxon>
        <taxon>Cytophagales</taxon>
        <taxon>Spirosomataceae</taxon>
        <taxon>Persicitalea</taxon>
    </lineage>
</organism>
<dbReference type="Pfam" id="PF07635">
    <property type="entry name" value="PSCyt1"/>
    <property type="match status" value="1"/>
</dbReference>
<dbReference type="Pfam" id="PF07583">
    <property type="entry name" value="PSCyt2"/>
    <property type="match status" value="1"/>
</dbReference>
<dbReference type="RefSeq" id="WP_189563489.1">
    <property type="nucleotide sequence ID" value="NZ_BMXF01000001.1"/>
</dbReference>
<feature type="transmembrane region" description="Helical" evidence="5">
    <location>
        <begin position="50"/>
        <end position="73"/>
    </location>
</feature>
<dbReference type="InterPro" id="IPR011444">
    <property type="entry name" value="DUF1549"/>
</dbReference>
<feature type="domain" description="Cytochrome c" evidence="6">
    <location>
        <begin position="162"/>
        <end position="268"/>
    </location>
</feature>
<evidence type="ECO:0000256" key="3">
    <source>
        <dbReference type="ARBA" id="ARBA00023004"/>
    </source>
</evidence>
<dbReference type="EMBL" id="BMXF01000001">
    <property type="protein sequence ID" value="GHB60474.1"/>
    <property type="molecule type" value="Genomic_DNA"/>
</dbReference>
<dbReference type="GO" id="GO:0009055">
    <property type="term" value="F:electron transfer activity"/>
    <property type="evidence" value="ECO:0007669"/>
    <property type="project" value="InterPro"/>
</dbReference>
<dbReference type="InterPro" id="IPR019251">
    <property type="entry name" value="DUF2231_TM"/>
</dbReference>
<keyword evidence="5" id="KW-0812">Transmembrane</keyword>
<dbReference type="GO" id="GO:0046872">
    <property type="term" value="F:metal ion binding"/>
    <property type="evidence" value="ECO:0007669"/>
    <property type="project" value="UniProtKB-KW"/>
</dbReference>
<dbReference type="GO" id="GO:0020037">
    <property type="term" value="F:heme binding"/>
    <property type="evidence" value="ECO:0007669"/>
    <property type="project" value="InterPro"/>
</dbReference>
<proteinExistence type="predicted"/>
<name>A0A8J3D6J8_9BACT</name>
<keyword evidence="5" id="KW-1133">Transmembrane helix</keyword>
<keyword evidence="8" id="KW-1185">Reference proteome</keyword>
<evidence type="ECO:0000256" key="2">
    <source>
        <dbReference type="ARBA" id="ARBA00022723"/>
    </source>
</evidence>
<keyword evidence="2 4" id="KW-0479">Metal-binding</keyword>
<dbReference type="PANTHER" id="PTHR35889:SF3">
    <property type="entry name" value="F-BOX DOMAIN-CONTAINING PROTEIN"/>
    <property type="match status" value="1"/>
</dbReference>
<feature type="transmembrane region" description="Helical" evidence="5">
    <location>
        <begin position="111"/>
        <end position="131"/>
    </location>
</feature>
<feature type="transmembrane region" description="Helical" evidence="5">
    <location>
        <begin position="85"/>
        <end position="104"/>
    </location>
</feature>
<dbReference type="InterPro" id="IPR011429">
    <property type="entry name" value="Cyt_c_Planctomycete-type"/>
</dbReference>
<keyword evidence="5" id="KW-0472">Membrane</keyword>
<comment type="caution">
    <text evidence="7">The sequence shown here is derived from an EMBL/GenBank/DDBJ whole genome shotgun (WGS) entry which is preliminary data.</text>
</comment>